<sequence>MLEIDHTDNLVICTKEGAPYAAKRDAGHRAPPEFAWHLFTWIISITFMMIVQFLVTVFDNPGRFLAILLLIAQLVGSAGTYPIELVPGALQSLHPWLPMTHAIRGLRAVISSGDFLVMWKEAAILLATAAVFALATLVYFLLRYRRRYAVWTETAAQT</sequence>
<keyword evidence="4" id="KW-0472">Membrane</keyword>
<evidence type="ECO:0000313" key="6">
    <source>
        <dbReference type="Proteomes" id="UP000246996"/>
    </source>
</evidence>
<name>A0A1C3D9C7_GEOTH</name>
<dbReference type="EMBL" id="CP027303">
    <property type="protein sequence ID" value="AWO73765.1"/>
    <property type="molecule type" value="Genomic_DNA"/>
</dbReference>
<dbReference type="GO" id="GO:0016020">
    <property type="term" value="C:membrane"/>
    <property type="evidence" value="ECO:0007669"/>
    <property type="project" value="UniProtKB-SubCell"/>
</dbReference>
<dbReference type="NCBIfam" id="TIGR03062">
    <property type="entry name" value="pip_yhgE_Cterm"/>
    <property type="match status" value="1"/>
</dbReference>
<dbReference type="AlphaFoldDB" id="A0A1C3D9C7"/>
<keyword evidence="2" id="KW-0812">Transmembrane</keyword>
<comment type="subcellular location">
    <subcellularLocation>
        <location evidence="1">Membrane</location>
        <topology evidence="1">Multi-pass membrane protein</topology>
    </subcellularLocation>
</comment>
<dbReference type="InterPro" id="IPR017501">
    <property type="entry name" value="Phage_infect_YhgE_C"/>
</dbReference>
<protein>
    <submittedName>
        <fullName evidence="5">Uncharacterized protein</fullName>
    </submittedName>
</protein>
<gene>
    <name evidence="5" type="ORF">C1N76_03700</name>
</gene>
<proteinExistence type="predicted"/>
<dbReference type="PANTHER" id="PTHR43077:SF5">
    <property type="entry name" value="PHAGE INFECTION PROTEIN"/>
    <property type="match status" value="1"/>
</dbReference>
<keyword evidence="3" id="KW-1133">Transmembrane helix</keyword>
<evidence type="ECO:0000313" key="5">
    <source>
        <dbReference type="EMBL" id="AWO73765.1"/>
    </source>
</evidence>
<reference evidence="6" key="1">
    <citation type="submission" date="2018-02" db="EMBL/GenBank/DDBJ databases">
        <title>The complete genome of bacterial strain SGAirxxxx.</title>
        <authorList>
            <person name="Schuster S.C."/>
        </authorList>
    </citation>
    <scope>NUCLEOTIDE SEQUENCE [LARGE SCALE GENOMIC DNA]</scope>
    <source>
        <strain evidence="6">SGAir0734</strain>
    </source>
</reference>
<dbReference type="InterPro" id="IPR051328">
    <property type="entry name" value="T7SS_ABC-Transporter"/>
</dbReference>
<dbReference type="Proteomes" id="UP000246996">
    <property type="component" value="Chromosome"/>
</dbReference>
<dbReference type="PANTHER" id="PTHR43077">
    <property type="entry name" value="TRANSPORT PERMEASE YVFS-RELATED"/>
    <property type="match status" value="1"/>
</dbReference>
<accession>A0A1C3D9C7</accession>
<organism evidence="5 6">
    <name type="scientific">Geobacillus thermoleovorans</name>
    <name type="common">Bacillus thermoleovorans</name>
    <dbReference type="NCBI Taxonomy" id="33941"/>
    <lineage>
        <taxon>Bacteria</taxon>
        <taxon>Bacillati</taxon>
        <taxon>Bacillota</taxon>
        <taxon>Bacilli</taxon>
        <taxon>Bacillales</taxon>
        <taxon>Anoxybacillaceae</taxon>
        <taxon>Geobacillus</taxon>
        <taxon>Geobacillus thermoleovorans group</taxon>
    </lineage>
</organism>
<evidence type="ECO:0000256" key="4">
    <source>
        <dbReference type="ARBA" id="ARBA00023136"/>
    </source>
</evidence>
<evidence type="ECO:0000256" key="3">
    <source>
        <dbReference type="ARBA" id="ARBA00022989"/>
    </source>
</evidence>
<evidence type="ECO:0000256" key="2">
    <source>
        <dbReference type="ARBA" id="ARBA00022692"/>
    </source>
</evidence>
<evidence type="ECO:0000256" key="1">
    <source>
        <dbReference type="ARBA" id="ARBA00004141"/>
    </source>
</evidence>